<dbReference type="Proteomes" id="UP001197795">
    <property type="component" value="Unassembled WGS sequence"/>
</dbReference>
<evidence type="ECO:0000313" key="1">
    <source>
        <dbReference type="EMBL" id="MCC2119375.1"/>
    </source>
</evidence>
<evidence type="ECO:0000313" key="2">
    <source>
        <dbReference type="Proteomes" id="UP001197795"/>
    </source>
</evidence>
<dbReference type="RefSeq" id="WP_227063182.1">
    <property type="nucleotide sequence ID" value="NZ_JAJEPV010000014.1"/>
</dbReference>
<organism evidence="1 2">
    <name type="scientific">Waltera acetigignens</name>
    <dbReference type="NCBI Taxonomy" id="2981769"/>
    <lineage>
        <taxon>Bacteria</taxon>
        <taxon>Bacillati</taxon>
        <taxon>Bacillota</taxon>
        <taxon>Clostridia</taxon>
        <taxon>Lachnospirales</taxon>
        <taxon>Lachnospiraceae</taxon>
        <taxon>Waltera</taxon>
    </lineage>
</organism>
<sequence length="125" mass="13867">MDADDAFVSNISRRTDVDTNGYLDVIAHGTPNGIQITHNGQHMTVDHRTASRLIQNSDGYNGQTIRLWSCNTGALDNGFAQNLANKLNVEVYAPTNYLWSTPNGNYFVAGMNNRETFKLFSPRGN</sequence>
<reference evidence="1 2" key="1">
    <citation type="submission" date="2021-10" db="EMBL/GenBank/DDBJ databases">
        <title>Anaerobic single-cell dispensing facilitates the cultivation of human gut bacteria.</title>
        <authorList>
            <person name="Afrizal A."/>
        </authorList>
    </citation>
    <scope>NUCLEOTIDE SEQUENCE [LARGE SCALE GENOMIC DNA]</scope>
    <source>
        <strain evidence="1 2">CLA-AA-H273</strain>
    </source>
</reference>
<proteinExistence type="predicted"/>
<protein>
    <submittedName>
        <fullName evidence="1">Uncharacterized protein</fullName>
    </submittedName>
</protein>
<gene>
    <name evidence="1" type="ORF">LKD75_07145</name>
</gene>
<name>A0AAE3A232_9FIRM</name>
<dbReference type="AlphaFoldDB" id="A0AAE3A232"/>
<dbReference type="EMBL" id="JAJEPV010000014">
    <property type="protein sequence ID" value="MCC2119375.1"/>
    <property type="molecule type" value="Genomic_DNA"/>
</dbReference>
<keyword evidence="2" id="KW-1185">Reference proteome</keyword>
<accession>A0AAE3A232</accession>
<comment type="caution">
    <text evidence="1">The sequence shown here is derived from an EMBL/GenBank/DDBJ whole genome shotgun (WGS) entry which is preliminary data.</text>
</comment>